<evidence type="ECO:0000313" key="2">
    <source>
        <dbReference type="Proteomes" id="UP000261620"/>
    </source>
</evidence>
<accession>A0A3Q3XQ78</accession>
<keyword evidence="2" id="KW-1185">Reference proteome</keyword>
<organism evidence="1 2">
    <name type="scientific">Mola mola</name>
    <name type="common">Ocean sunfish</name>
    <name type="synonym">Tetraodon mola</name>
    <dbReference type="NCBI Taxonomy" id="94237"/>
    <lineage>
        <taxon>Eukaryota</taxon>
        <taxon>Metazoa</taxon>
        <taxon>Chordata</taxon>
        <taxon>Craniata</taxon>
        <taxon>Vertebrata</taxon>
        <taxon>Euteleostomi</taxon>
        <taxon>Actinopterygii</taxon>
        <taxon>Neopterygii</taxon>
        <taxon>Teleostei</taxon>
        <taxon>Neoteleostei</taxon>
        <taxon>Acanthomorphata</taxon>
        <taxon>Eupercaria</taxon>
        <taxon>Tetraodontiformes</taxon>
        <taxon>Molidae</taxon>
        <taxon>Mola</taxon>
    </lineage>
</organism>
<reference evidence="1" key="2">
    <citation type="submission" date="2025-09" db="UniProtKB">
        <authorList>
            <consortium name="Ensembl"/>
        </authorList>
    </citation>
    <scope>IDENTIFICATION</scope>
</reference>
<proteinExistence type="predicted"/>
<dbReference type="AlphaFoldDB" id="A0A3Q3XQ78"/>
<sequence length="72" mass="7969">ILKVTALSCLWNNIDISSVICNSIDVELTLLIFGVYLASFCHPLTFPLCWNIHLGDPPFCCPGDVIRLDSAF</sequence>
<name>A0A3Q3XQ78_MOLML</name>
<dbReference type="Ensembl" id="ENSMMOT00000027786.1">
    <property type="protein sequence ID" value="ENSMMOP00000027321.1"/>
    <property type="gene ID" value="ENSMMOG00000020660.1"/>
</dbReference>
<dbReference type="Proteomes" id="UP000261620">
    <property type="component" value="Unplaced"/>
</dbReference>
<protein>
    <submittedName>
        <fullName evidence="1">Uncharacterized protein</fullName>
    </submittedName>
</protein>
<reference evidence="1" key="1">
    <citation type="submission" date="2025-08" db="UniProtKB">
        <authorList>
            <consortium name="Ensembl"/>
        </authorList>
    </citation>
    <scope>IDENTIFICATION</scope>
</reference>
<evidence type="ECO:0000313" key="1">
    <source>
        <dbReference type="Ensembl" id="ENSMMOP00000027321.1"/>
    </source>
</evidence>